<dbReference type="GO" id="GO:0031012">
    <property type="term" value="C:extracellular matrix"/>
    <property type="evidence" value="ECO:0007669"/>
    <property type="project" value="InterPro"/>
</dbReference>
<sequence length="341" mass="38764">ITYDLLSSVYRAVQSGDDDKGFFGICGGRDIFATLCCFTIHFHLLVYAICFNVASENDEYGPTKIIMGDSNNSSWRRDSEESRGRNYHKRAFDEKSMKMPKSSSFSTSFASSNPSNCSEKQLEENSLKRKYFETKEQSSTNKFLSTTNEKIKGDESLKVTVYSPSEEILNEHKWYTGTLSWSFRDPFHLFKNDRKFVIVKNVLQQAFEKWSNSSRGALIFKDLSPSDRTTGITDANFDVLFAKYAHGDKESFDGFGGIVAHSGYPVEGIIHFDGSEYWSINGRNGLDLRYVALHEIGHALGLRHSNDPKAIMHPYYSDQLKEDFELAEDDVMGIRKLYGTS</sequence>
<evidence type="ECO:0000256" key="8">
    <source>
        <dbReference type="SAM" id="MobiDB-lite"/>
    </source>
</evidence>
<feature type="binding site" evidence="7">
    <location>
        <position position="253"/>
    </location>
    <ligand>
        <name>Ca(2+)</name>
        <dbReference type="ChEBI" id="CHEBI:29108"/>
        <label>3</label>
    </ligand>
</feature>
<keyword evidence="4" id="KW-0378">Hydrolase</keyword>
<dbReference type="GO" id="GO:0005615">
    <property type="term" value="C:extracellular space"/>
    <property type="evidence" value="ECO:0007669"/>
    <property type="project" value="TreeGrafter"/>
</dbReference>
<dbReference type="SUPFAM" id="SSF55486">
    <property type="entry name" value="Metalloproteases ('zincins'), catalytic domain"/>
    <property type="match status" value="1"/>
</dbReference>
<comment type="cofactor">
    <cofactor evidence="7">
        <name>Ca(2+)</name>
        <dbReference type="ChEBI" id="CHEBI:29108"/>
    </cofactor>
    <text evidence="7">Can bind about 5 Ca(2+) ions per subunit.</text>
</comment>
<feature type="binding site" evidence="7">
    <location>
        <position position="246"/>
    </location>
    <ligand>
        <name>Zn(2+)</name>
        <dbReference type="ChEBI" id="CHEBI:29105"/>
        <label>1</label>
    </ligand>
</feature>
<keyword evidence="5 7" id="KW-0862">Zinc</keyword>
<comment type="similarity">
    <text evidence="1">Belongs to the peptidase M10A family.</text>
</comment>
<evidence type="ECO:0000313" key="10">
    <source>
        <dbReference type="WBParaSite" id="maker-PairedContig_4033-snap-gene-0.32-mRNA-1"/>
    </source>
</evidence>
<keyword evidence="3 7" id="KW-0479">Metal-binding</keyword>
<protein>
    <submittedName>
        <fullName evidence="10">ZnMc domain-containing protein</fullName>
    </submittedName>
</protein>
<feature type="binding site" evidence="7">
    <location>
        <position position="276"/>
    </location>
    <ligand>
        <name>Ca(2+)</name>
        <dbReference type="ChEBI" id="CHEBI:29108"/>
        <label>3</label>
    </ligand>
</feature>
<dbReference type="InterPro" id="IPR021190">
    <property type="entry name" value="Pept_M10A"/>
</dbReference>
<evidence type="ECO:0000256" key="2">
    <source>
        <dbReference type="ARBA" id="ARBA00022670"/>
    </source>
</evidence>
<dbReference type="SMART" id="SM00235">
    <property type="entry name" value="ZnMc"/>
    <property type="match status" value="1"/>
</dbReference>
<feature type="region of interest" description="Disordered" evidence="8">
    <location>
        <begin position="71"/>
        <end position="91"/>
    </location>
</feature>
<dbReference type="STRING" id="6293.A0A1I8EQH0"/>
<dbReference type="PANTHER" id="PTHR10201:SF295">
    <property type="entry name" value="PEPTIDASE METALLOPEPTIDASE DOMAIN-CONTAINING PROTEIN"/>
    <property type="match status" value="1"/>
</dbReference>
<dbReference type="PANTHER" id="PTHR10201">
    <property type="entry name" value="MATRIX METALLOPROTEINASE"/>
    <property type="match status" value="1"/>
</dbReference>
<dbReference type="PRINTS" id="PR00138">
    <property type="entry name" value="MATRIXIN"/>
</dbReference>
<comment type="cofactor">
    <cofactor evidence="7">
        <name>Zn(2+)</name>
        <dbReference type="ChEBI" id="CHEBI:29105"/>
    </cofactor>
    <text evidence="7">Binds 2 Zn(2+) ions per subunit.</text>
</comment>
<keyword evidence="7" id="KW-0106">Calcium</keyword>
<feature type="compositionally biased region" description="Basic and acidic residues" evidence="8">
    <location>
        <begin position="75"/>
        <end position="91"/>
    </location>
</feature>
<evidence type="ECO:0000256" key="5">
    <source>
        <dbReference type="ARBA" id="ARBA00022833"/>
    </source>
</evidence>
<keyword evidence="2" id="KW-0645">Protease</keyword>
<evidence type="ECO:0000256" key="6">
    <source>
        <dbReference type="PIRSR" id="PIRSR621190-1"/>
    </source>
</evidence>
<dbReference type="AlphaFoldDB" id="A0A1I8EQH0"/>
<dbReference type="CDD" id="cd04278">
    <property type="entry name" value="ZnMc_MMP"/>
    <property type="match status" value="1"/>
</dbReference>
<feature type="binding site" evidence="7">
    <location>
        <position position="261"/>
    </location>
    <ligand>
        <name>Zn(2+)</name>
        <dbReference type="ChEBI" id="CHEBI:29105"/>
        <label>1</label>
    </ligand>
</feature>
<feature type="binding site" evidence="7">
    <location>
        <position position="254"/>
    </location>
    <ligand>
        <name>Ca(2+)</name>
        <dbReference type="ChEBI" id="CHEBI:29108"/>
        <label>3</label>
    </ligand>
</feature>
<feature type="binding site" evidence="7">
    <location>
        <position position="248"/>
    </location>
    <ligand>
        <name>Zn(2+)</name>
        <dbReference type="ChEBI" id="CHEBI:29105"/>
        <label>1</label>
    </ligand>
</feature>
<dbReference type="InterPro" id="IPR024079">
    <property type="entry name" value="MetalloPept_cat_dom_sf"/>
</dbReference>
<feature type="binding site" evidence="7">
    <location>
        <position position="312"/>
    </location>
    <ligand>
        <name>Zn(2+)</name>
        <dbReference type="ChEBI" id="CHEBI:29105"/>
        <label>2</label>
        <note>catalytic</note>
    </ligand>
</feature>
<dbReference type="InterPro" id="IPR001818">
    <property type="entry name" value="Pept_M10_metallopeptidase"/>
</dbReference>
<accession>A0A1I8EQH0</accession>
<evidence type="ECO:0000256" key="3">
    <source>
        <dbReference type="ARBA" id="ARBA00022723"/>
    </source>
</evidence>
<feature type="binding site" evidence="7">
    <location>
        <position position="304"/>
    </location>
    <ligand>
        <name>Zn(2+)</name>
        <dbReference type="ChEBI" id="CHEBI:29105"/>
        <label>2</label>
        <note>catalytic</note>
    </ligand>
</feature>
<dbReference type="Pfam" id="PF00413">
    <property type="entry name" value="Peptidase_M10"/>
    <property type="match status" value="1"/>
</dbReference>
<feature type="binding site" evidence="7">
    <location>
        <position position="298"/>
    </location>
    <ligand>
        <name>Zn(2+)</name>
        <dbReference type="ChEBI" id="CHEBI:29105"/>
        <label>2</label>
        <note>catalytic</note>
    </ligand>
</feature>
<evidence type="ECO:0000256" key="1">
    <source>
        <dbReference type="ARBA" id="ARBA00010370"/>
    </source>
</evidence>
<dbReference type="InterPro" id="IPR033739">
    <property type="entry name" value="M10A_MMP"/>
</dbReference>
<evidence type="ECO:0000259" key="9">
    <source>
        <dbReference type="SMART" id="SM00235"/>
    </source>
</evidence>
<dbReference type="GO" id="GO:0030574">
    <property type="term" value="P:collagen catabolic process"/>
    <property type="evidence" value="ECO:0007669"/>
    <property type="project" value="TreeGrafter"/>
</dbReference>
<dbReference type="Gene3D" id="3.40.390.10">
    <property type="entry name" value="Collagenase (Catalytic Domain)"/>
    <property type="match status" value="1"/>
</dbReference>
<evidence type="ECO:0000256" key="4">
    <source>
        <dbReference type="ARBA" id="ARBA00022801"/>
    </source>
</evidence>
<feature type="binding site" evidence="7">
    <location>
        <position position="273"/>
    </location>
    <ligand>
        <name>Ca(2+)</name>
        <dbReference type="ChEBI" id="CHEBI:29108"/>
        <label>3</label>
    </ligand>
</feature>
<dbReference type="InterPro" id="IPR006026">
    <property type="entry name" value="Peptidase_Metallo"/>
</dbReference>
<name>A0A1I8EQH0_WUCBA</name>
<feature type="binding site" evidence="7">
    <location>
        <position position="294"/>
    </location>
    <ligand>
        <name>Zn(2+)</name>
        <dbReference type="ChEBI" id="CHEBI:29105"/>
        <label>2</label>
        <note>catalytic</note>
    </ligand>
</feature>
<proteinExistence type="inferred from homology"/>
<feature type="binding site" evidence="7">
    <location>
        <position position="276"/>
    </location>
    <ligand>
        <name>Ca(2+)</name>
        <dbReference type="ChEBI" id="CHEBI:29108"/>
        <label>1</label>
    </ligand>
</feature>
<dbReference type="GO" id="GO:0006508">
    <property type="term" value="P:proteolysis"/>
    <property type="evidence" value="ECO:0007669"/>
    <property type="project" value="UniProtKB-KW"/>
</dbReference>
<dbReference type="GO" id="GO:0030198">
    <property type="term" value="P:extracellular matrix organization"/>
    <property type="evidence" value="ECO:0007669"/>
    <property type="project" value="TreeGrafter"/>
</dbReference>
<dbReference type="WBParaSite" id="maker-PairedContig_4033-snap-gene-0.32-mRNA-1">
    <property type="protein sequence ID" value="maker-PairedContig_4033-snap-gene-0.32-mRNA-1"/>
    <property type="gene ID" value="maker-PairedContig_4033-snap-gene-0.32"/>
</dbReference>
<feature type="binding site" evidence="7">
    <location>
        <position position="271"/>
    </location>
    <ligand>
        <name>Zn(2+)</name>
        <dbReference type="ChEBI" id="CHEBI:29105"/>
        <label>1</label>
    </ligand>
</feature>
<evidence type="ECO:0000256" key="7">
    <source>
        <dbReference type="PIRSR" id="PIRSR621190-2"/>
    </source>
</evidence>
<dbReference type="GO" id="GO:0008270">
    <property type="term" value="F:zinc ion binding"/>
    <property type="evidence" value="ECO:0007669"/>
    <property type="project" value="InterPro"/>
</dbReference>
<feature type="active site" evidence="6">
    <location>
        <position position="295"/>
    </location>
</feature>
<reference evidence="10" key="1">
    <citation type="submission" date="2016-11" db="UniProtKB">
        <authorList>
            <consortium name="WormBaseParasite"/>
        </authorList>
    </citation>
    <scope>IDENTIFICATION</scope>
    <source>
        <strain evidence="10">pt0022</strain>
    </source>
</reference>
<organism evidence="10">
    <name type="scientific">Wuchereria bancrofti</name>
    <dbReference type="NCBI Taxonomy" id="6293"/>
    <lineage>
        <taxon>Eukaryota</taxon>
        <taxon>Metazoa</taxon>
        <taxon>Ecdysozoa</taxon>
        <taxon>Nematoda</taxon>
        <taxon>Chromadorea</taxon>
        <taxon>Rhabditida</taxon>
        <taxon>Spirurina</taxon>
        <taxon>Spiruromorpha</taxon>
        <taxon>Filarioidea</taxon>
        <taxon>Onchocercidae</taxon>
        <taxon>Wuchereria</taxon>
    </lineage>
</organism>
<feature type="domain" description="Peptidase metallopeptidase" evidence="9">
    <location>
        <begin position="177"/>
        <end position="340"/>
    </location>
</feature>
<dbReference type="GO" id="GO:0004222">
    <property type="term" value="F:metalloendopeptidase activity"/>
    <property type="evidence" value="ECO:0007669"/>
    <property type="project" value="InterPro"/>
</dbReference>